<evidence type="ECO:0000313" key="2">
    <source>
        <dbReference type="EMBL" id="KZT64290.1"/>
    </source>
</evidence>
<evidence type="ECO:0000256" key="1">
    <source>
        <dbReference type="SAM" id="MobiDB-lite"/>
    </source>
</evidence>
<protein>
    <submittedName>
        <fullName evidence="2">Uncharacterized protein</fullName>
    </submittedName>
</protein>
<name>A0A165LE00_9APHY</name>
<proteinExistence type="predicted"/>
<dbReference type="Proteomes" id="UP000076727">
    <property type="component" value="Unassembled WGS sequence"/>
</dbReference>
<gene>
    <name evidence="2" type="ORF">DAEQUDRAFT_41209</name>
</gene>
<feature type="compositionally biased region" description="Polar residues" evidence="1">
    <location>
        <begin position="1"/>
        <end position="10"/>
    </location>
</feature>
<evidence type="ECO:0000313" key="3">
    <source>
        <dbReference type="Proteomes" id="UP000076727"/>
    </source>
</evidence>
<organism evidence="2 3">
    <name type="scientific">Daedalea quercina L-15889</name>
    <dbReference type="NCBI Taxonomy" id="1314783"/>
    <lineage>
        <taxon>Eukaryota</taxon>
        <taxon>Fungi</taxon>
        <taxon>Dikarya</taxon>
        <taxon>Basidiomycota</taxon>
        <taxon>Agaricomycotina</taxon>
        <taxon>Agaricomycetes</taxon>
        <taxon>Polyporales</taxon>
        <taxon>Fomitopsis</taxon>
    </lineage>
</organism>
<accession>A0A165LE00</accession>
<keyword evidence="3" id="KW-1185">Reference proteome</keyword>
<dbReference type="EMBL" id="KV429133">
    <property type="protein sequence ID" value="KZT64290.1"/>
    <property type="molecule type" value="Genomic_DNA"/>
</dbReference>
<feature type="region of interest" description="Disordered" evidence="1">
    <location>
        <begin position="1"/>
        <end position="23"/>
    </location>
</feature>
<dbReference type="AlphaFoldDB" id="A0A165LE00"/>
<sequence>MRFQSTSTSLLRRVRGATHREAAHKIKHPDLEEPDLTRQAVFQRPYLRTDAPSTRVQLTAQALCFRFIPTLCSRRIVSGGGDVPERHRGETAHGVPAGRLRRFV</sequence>
<reference evidence="2 3" key="1">
    <citation type="journal article" date="2016" name="Mol. Biol. Evol.">
        <title>Comparative Genomics of Early-Diverging Mushroom-Forming Fungi Provides Insights into the Origins of Lignocellulose Decay Capabilities.</title>
        <authorList>
            <person name="Nagy L.G."/>
            <person name="Riley R."/>
            <person name="Tritt A."/>
            <person name="Adam C."/>
            <person name="Daum C."/>
            <person name="Floudas D."/>
            <person name="Sun H."/>
            <person name="Yadav J.S."/>
            <person name="Pangilinan J."/>
            <person name="Larsson K.H."/>
            <person name="Matsuura K."/>
            <person name="Barry K."/>
            <person name="Labutti K."/>
            <person name="Kuo R."/>
            <person name="Ohm R.A."/>
            <person name="Bhattacharya S.S."/>
            <person name="Shirouzu T."/>
            <person name="Yoshinaga Y."/>
            <person name="Martin F.M."/>
            <person name="Grigoriev I.V."/>
            <person name="Hibbett D.S."/>
        </authorList>
    </citation>
    <scope>NUCLEOTIDE SEQUENCE [LARGE SCALE GENOMIC DNA]</scope>
    <source>
        <strain evidence="2 3">L-15889</strain>
    </source>
</reference>